<dbReference type="InterPro" id="IPR036388">
    <property type="entry name" value="WH-like_DNA-bd_sf"/>
</dbReference>
<dbReference type="InterPro" id="IPR007630">
    <property type="entry name" value="RNA_pol_sigma70_r4"/>
</dbReference>
<dbReference type="InterPro" id="IPR039425">
    <property type="entry name" value="RNA_pol_sigma-70-like"/>
</dbReference>
<dbReference type="Gene3D" id="1.10.10.10">
    <property type="entry name" value="Winged helix-like DNA-binding domain superfamily/Winged helix DNA-binding domain"/>
    <property type="match status" value="1"/>
</dbReference>
<dbReference type="EMBL" id="JAKNBA010000001">
    <property type="protein sequence ID" value="MDE1240667.1"/>
    <property type="molecule type" value="Genomic_DNA"/>
</dbReference>
<keyword evidence="5" id="KW-0804">Transcription</keyword>
<dbReference type="EMBL" id="JAKNAP010000008">
    <property type="protein sequence ID" value="MDE1356456.1"/>
    <property type="molecule type" value="Genomic_DNA"/>
</dbReference>
<dbReference type="SUPFAM" id="SSF88659">
    <property type="entry name" value="Sigma3 and sigma4 domains of RNA polymerase sigma factors"/>
    <property type="match status" value="1"/>
</dbReference>
<gene>
    <name evidence="10" type="ORF">L9W73_03910</name>
    <name evidence="8" type="ORF">L9W94_00615</name>
    <name evidence="9" type="ORF">L9X51_01665</name>
    <name evidence="11" type="ORF">PYE51_09380</name>
</gene>
<dbReference type="Proteomes" id="UP001140979">
    <property type="component" value="Unassembled WGS sequence"/>
</dbReference>
<dbReference type="InterPro" id="IPR013325">
    <property type="entry name" value="RNA_pol_sigma_r2"/>
</dbReference>
<dbReference type="Proteomes" id="UP001140973">
    <property type="component" value="Unassembled WGS sequence"/>
</dbReference>
<dbReference type="GeneID" id="79916656"/>
<evidence type="ECO:0000256" key="4">
    <source>
        <dbReference type="ARBA" id="ARBA00023125"/>
    </source>
</evidence>
<dbReference type="EMBL" id="CP118709">
    <property type="protein sequence ID" value="WGK82993.1"/>
    <property type="molecule type" value="Genomic_DNA"/>
</dbReference>
<evidence type="ECO:0000313" key="10">
    <source>
        <dbReference type="EMBL" id="MDE1356456.1"/>
    </source>
</evidence>
<feature type="domain" description="RNA polymerase sigma-70 region 4" evidence="7">
    <location>
        <begin position="147"/>
        <end position="193"/>
    </location>
</feature>
<evidence type="ECO:0000259" key="6">
    <source>
        <dbReference type="Pfam" id="PF04542"/>
    </source>
</evidence>
<name>A0A9X4IVH4_9VIBR</name>
<proteinExistence type="inferred from homology"/>
<dbReference type="GO" id="GO:0006352">
    <property type="term" value="P:DNA-templated transcription initiation"/>
    <property type="evidence" value="ECO:0007669"/>
    <property type="project" value="InterPro"/>
</dbReference>
<sequence>MMSDSQHNVQPTERYTKQDWAECMERVKLRDKQAFAVVFHYFSPRLQQFAYKHVGNEQVALEMVQETMAAVWQKSHLFDSAKSALSTWIYTIARNLCFDLLRKQRGRELHVYADDIWPTDYCPPDLVEHYSPEHEMLKEQVLKFLTLLPEAQQAIVKAVYLEELPQQQVAEMFNIPLGTVKSRLRLAVEKLRQSIQAEQL</sequence>
<evidence type="ECO:0000256" key="3">
    <source>
        <dbReference type="ARBA" id="ARBA00023082"/>
    </source>
</evidence>
<dbReference type="AlphaFoldDB" id="A0A9X4IVH4"/>
<dbReference type="InterPro" id="IPR007627">
    <property type="entry name" value="RNA_pol_sigma70_r2"/>
</dbReference>
<dbReference type="EMBL" id="JAKNAX010000003">
    <property type="protein sequence ID" value="MDE1345149.1"/>
    <property type="molecule type" value="Genomic_DNA"/>
</dbReference>
<keyword evidence="3" id="KW-0731">Sigma factor</keyword>
<reference evidence="9" key="1">
    <citation type="submission" date="2022-02" db="EMBL/GenBank/DDBJ databases">
        <title>Emergence and expansion in Europe of a Vibrio aestuarianus clonal complex pathogenic for oysters.</title>
        <authorList>
            <person name="Mesnil A."/>
            <person name="Travers M.-A."/>
        </authorList>
    </citation>
    <scope>NUCLEOTIDE SEQUENCE</scope>
    <source>
        <strain evidence="10">151-ITT-15-cp-1</strain>
        <strain evidence="8">19_064_11T1</strain>
        <strain evidence="9">19_064_15T1</strain>
        <strain evidence="11">U29</strain>
    </source>
</reference>
<dbReference type="Gene3D" id="1.10.1740.10">
    <property type="match status" value="1"/>
</dbReference>
<evidence type="ECO:0000256" key="1">
    <source>
        <dbReference type="ARBA" id="ARBA00010641"/>
    </source>
</evidence>
<dbReference type="GO" id="GO:0003677">
    <property type="term" value="F:DNA binding"/>
    <property type="evidence" value="ECO:0007669"/>
    <property type="project" value="UniProtKB-KW"/>
</dbReference>
<feature type="domain" description="RNA polymerase sigma-70 region 2" evidence="6">
    <location>
        <begin position="39"/>
        <end position="105"/>
    </location>
</feature>
<evidence type="ECO:0000313" key="12">
    <source>
        <dbReference type="Proteomes" id="UP001140978"/>
    </source>
</evidence>
<evidence type="ECO:0000313" key="9">
    <source>
        <dbReference type="EMBL" id="MDE1345149.1"/>
    </source>
</evidence>
<evidence type="ECO:0000256" key="2">
    <source>
        <dbReference type="ARBA" id="ARBA00023015"/>
    </source>
</evidence>
<keyword evidence="4" id="KW-0238">DNA-binding</keyword>
<dbReference type="NCBIfam" id="TIGR02937">
    <property type="entry name" value="sigma70-ECF"/>
    <property type="match status" value="1"/>
</dbReference>
<dbReference type="RefSeq" id="WP_261914617.1">
    <property type="nucleotide sequence ID" value="NZ_CALYLA010000016.1"/>
</dbReference>
<evidence type="ECO:0000259" key="7">
    <source>
        <dbReference type="Pfam" id="PF04545"/>
    </source>
</evidence>
<dbReference type="PANTHER" id="PTHR43133:SF62">
    <property type="entry name" value="RNA POLYMERASE SIGMA FACTOR SIGZ"/>
    <property type="match status" value="1"/>
</dbReference>
<dbReference type="PANTHER" id="PTHR43133">
    <property type="entry name" value="RNA POLYMERASE ECF-TYPE SIGMA FACTO"/>
    <property type="match status" value="1"/>
</dbReference>
<dbReference type="CDD" id="cd06171">
    <property type="entry name" value="Sigma70_r4"/>
    <property type="match status" value="1"/>
</dbReference>
<dbReference type="GO" id="GO:0016987">
    <property type="term" value="F:sigma factor activity"/>
    <property type="evidence" value="ECO:0007669"/>
    <property type="project" value="UniProtKB-KW"/>
</dbReference>
<accession>A0A9X4IVH4</accession>
<dbReference type="Pfam" id="PF04545">
    <property type="entry name" value="Sigma70_r4"/>
    <property type="match status" value="1"/>
</dbReference>
<dbReference type="Proteomes" id="UP001239257">
    <property type="component" value="Chromosome 1"/>
</dbReference>
<dbReference type="Proteomes" id="UP001140978">
    <property type="component" value="Unassembled WGS sequence"/>
</dbReference>
<evidence type="ECO:0000313" key="8">
    <source>
        <dbReference type="EMBL" id="MDE1240667.1"/>
    </source>
</evidence>
<protein>
    <submittedName>
        <fullName evidence="9">RNA polymerase sigma factor</fullName>
    </submittedName>
</protein>
<dbReference type="InterPro" id="IPR013324">
    <property type="entry name" value="RNA_pol_sigma_r3/r4-like"/>
</dbReference>
<evidence type="ECO:0000313" key="11">
    <source>
        <dbReference type="EMBL" id="WGK82993.1"/>
    </source>
</evidence>
<organism evidence="9 12">
    <name type="scientific">Vibrio aestuarianus</name>
    <dbReference type="NCBI Taxonomy" id="28171"/>
    <lineage>
        <taxon>Bacteria</taxon>
        <taxon>Pseudomonadati</taxon>
        <taxon>Pseudomonadota</taxon>
        <taxon>Gammaproteobacteria</taxon>
        <taxon>Vibrionales</taxon>
        <taxon>Vibrionaceae</taxon>
        <taxon>Vibrio</taxon>
    </lineage>
</organism>
<dbReference type="NCBIfam" id="NF009183">
    <property type="entry name" value="PRK12531.1"/>
    <property type="match status" value="1"/>
</dbReference>
<dbReference type="Pfam" id="PF04542">
    <property type="entry name" value="Sigma70_r2"/>
    <property type="match status" value="1"/>
</dbReference>
<dbReference type="InterPro" id="IPR014284">
    <property type="entry name" value="RNA_pol_sigma-70_dom"/>
</dbReference>
<dbReference type="SUPFAM" id="SSF88946">
    <property type="entry name" value="Sigma2 domain of RNA polymerase sigma factors"/>
    <property type="match status" value="1"/>
</dbReference>
<comment type="similarity">
    <text evidence="1">Belongs to the sigma-70 factor family. ECF subfamily.</text>
</comment>
<evidence type="ECO:0000256" key="5">
    <source>
        <dbReference type="ARBA" id="ARBA00023163"/>
    </source>
</evidence>
<keyword evidence="2" id="KW-0805">Transcription regulation</keyword>